<evidence type="ECO:0000256" key="1">
    <source>
        <dbReference type="ARBA" id="ARBA00000798"/>
    </source>
</evidence>
<dbReference type="EMBL" id="AP021881">
    <property type="protein sequence ID" value="BBP00016.1"/>
    <property type="molecule type" value="Genomic_DNA"/>
</dbReference>
<reference evidence="7" key="1">
    <citation type="submission" date="2019-11" db="EMBL/GenBank/DDBJ databases">
        <title>Isolation and characterization of a novel species in the genus Sulfuriferula.</title>
        <authorList>
            <person name="Mochizuki J."/>
            <person name="Kojima H."/>
            <person name="Fukui M."/>
        </authorList>
    </citation>
    <scope>NUCLEOTIDE SEQUENCE [LARGE SCALE GENOMIC DNA]</scope>
    <source>
        <strain evidence="7">SGTM</strain>
    </source>
</reference>
<dbReference type="GO" id="GO:0009395">
    <property type="term" value="P:phospholipid catabolic process"/>
    <property type="evidence" value="ECO:0007669"/>
    <property type="project" value="TreeGrafter"/>
</dbReference>
<keyword evidence="2" id="KW-0677">Repeat</keyword>
<dbReference type="PROSITE" id="PS50035">
    <property type="entry name" value="PLD"/>
    <property type="match status" value="1"/>
</dbReference>
<evidence type="ECO:0000313" key="6">
    <source>
        <dbReference type="EMBL" id="BBP00016.1"/>
    </source>
</evidence>
<keyword evidence="3" id="KW-0378">Hydrolase</keyword>
<dbReference type="InterPro" id="IPR001736">
    <property type="entry name" value="PLipase_D/transphosphatidylase"/>
</dbReference>
<dbReference type="PANTHER" id="PTHR18896:SF76">
    <property type="entry name" value="PHOSPHOLIPASE"/>
    <property type="match status" value="1"/>
</dbReference>
<dbReference type="InterPro" id="IPR015679">
    <property type="entry name" value="PLipase_D_fam"/>
</dbReference>
<protein>
    <recommendedName>
        <fullName evidence="5">PLD phosphodiesterase domain-containing protein</fullName>
    </recommendedName>
</protein>
<dbReference type="PANTHER" id="PTHR18896">
    <property type="entry name" value="PHOSPHOLIPASE D"/>
    <property type="match status" value="1"/>
</dbReference>
<sequence>MLIVDDRFAIVGSANINDRSLLGTRDSELAVLVMDSEVDSVNLCGDNKLRPTRGHARQLRMAVWNKLFGITAGGVRAATELKDAVESPGAKASWEAIQKRAKQNTALYEAAFDFIPRNKCPYYPVDGSEPSSSSIWPRWNRDPKINKQVAAMPFEASFWISSQFNATAAAKLNEVKGFITLLPIEWTKGENNNLGYPTALVAKVEPTANPLQTASEMAQEDIKLTPTAEEKA</sequence>
<dbReference type="SUPFAM" id="SSF56024">
    <property type="entry name" value="Phospholipase D/nuclease"/>
    <property type="match status" value="1"/>
</dbReference>
<dbReference type="AlphaFoldDB" id="A0A809REF4"/>
<evidence type="ECO:0000259" key="5">
    <source>
        <dbReference type="PROSITE" id="PS50035"/>
    </source>
</evidence>
<feature type="domain" description="PLD phosphodiesterase" evidence="5">
    <location>
        <begin position="1"/>
        <end position="20"/>
    </location>
</feature>
<gene>
    <name evidence="6" type="ORF">SFSGTM_07240</name>
</gene>
<evidence type="ECO:0000256" key="4">
    <source>
        <dbReference type="ARBA" id="ARBA00023098"/>
    </source>
</evidence>
<evidence type="ECO:0000256" key="3">
    <source>
        <dbReference type="ARBA" id="ARBA00022801"/>
    </source>
</evidence>
<organism evidence="6 7">
    <name type="scientific">Sulfuriferula nivalis</name>
    <dbReference type="NCBI Taxonomy" id="2675298"/>
    <lineage>
        <taxon>Bacteria</taxon>
        <taxon>Pseudomonadati</taxon>
        <taxon>Pseudomonadota</taxon>
        <taxon>Betaproteobacteria</taxon>
        <taxon>Nitrosomonadales</taxon>
        <taxon>Sulfuricellaceae</taxon>
        <taxon>Sulfuriferula</taxon>
    </lineage>
</organism>
<dbReference type="Pfam" id="PF00614">
    <property type="entry name" value="PLDc"/>
    <property type="match status" value="1"/>
</dbReference>
<accession>A0A809REF4</accession>
<evidence type="ECO:0000313" key="7">
    <source>
        <dbReference type="Proteomes" id="UP000463939"/>
    </source>
</evidence>
<evidence type="ECO:0000256" key="2">
    <source>
        <dbReference type="ARBA" id="ARBA00022737"/>
    </source>
</evidence>
<dbReference type="Gene3D" id="3.30.870.10">
    <property type="entry name" value="Endonuclease Chain A"/>
    <property type="match status" value="1"/>
</dbReference>
<comment type="catalytic activity">
    <reaction evidence="1">
        <text>a 1,2-diacyl-sn-glycero-3-phosphocholine + H2O = a 1,2-diacyl-sn-glycero-3-phosphate + choline + H(+)</text>
        <dbReference type="Rhea" id="RHEA:14445"/>
        <dbReference type="ChEBI" id="CHEBI:15354"/>
        <dbReference type="ChEBI" id="CHEBI:15377"/>
        <dbReference type="ChEBI" id="CHEBI:15378"/>
        <dbReference type="ChEBI" id="CHEBI:57643"/>
        <dbReference type="ChEBI" id="CHEBI:58608"/>
        <dbReference type="EC" id="3.1.4.4"/>
    </reaction>
</comment>
<proteinExistence type="predicted"/>
<dbReference type="Proteomes" id="UP000463939">
    <property type="component" value="Chromosome"/>
</dbReference>
<keyword evidence="4" id="KW-0443">Lipid metabolism</keyword>
<name>A0A809REF4_9PROT</name>
<dbReference type="GO" id="GO:0004630">
    <property type="term" value="F:phospholipase D activity"/>
    <property type="evidence" value="ECO:0007669"/>
    <property type="project" value="UniProtKB-EC"/>
</dbReference>
<keyword evidence="7" id="KW-1185">Reference proteome</keyword>
<dbReference type="KEGG" id="sniv:SFSGTM_07240"/>